<comment type="caution">
    <text evidence="1">The sequence shown here is derived from an EMBL/GenBank/DDBJ whole genome shotgun (WGS) entry which is preliminary data.</text>
</comment>
<organism evidence="1 2">
    <name type="scientific">Tanacetum coccineum</name>
    <dbReference type="NCBI Taxonomy" id="301880"/>
    <lineage>
        <taxon>Eukaryota</taxon>
        <taxon>Viridiplantae</taxon>
        <taxon>Streptophyta</taxon>
        <taxon>Embryophyta</taxon>
        <taxon>Tracheophyta</taxon>
        <taxon>Spermatophyta</taxon>
        <taxon>Magnoliopsida</taxon>
        <taxon>eudicotyledons</taxon>
        <taxon>Gunneridae</taxon>
        <taxon>Pentapetalae</taxon>
        <taxon>asterids</taxon>
        <taxon>campanulids</taxon>
        <taxon>Asterales</taxon>
        <taxon>Asteraceae</taxon>
        <taxon>Asteroideae</taxon>
        <taxon>Anthemideae</taxon>
        <taxon>Anthemidinae</taxon>
        <taxon>Tanacetum</taxon>
    </lineage>
</organism>
<reference evidence="1" key="2">
    <citation type="submission" date="2022-01" db="EMBL/GenBank/DDBJ databases">
        <authorList>
            <person name="Yamashiro T."/>
            <person name="Shiraishi A."/>
            <person name="Satake H."/>
            <person name="Nakayama K."/>
        </authorList>
    </citation>
    <scope>NUCLEOTIDE SEQUENCE</scope>
</reference>
<evidence type="ECO:0000313" key="2">
    <source>
        <dbReference type="Proteomes" id="UP001151760"/>
    </source>
</evidence>
<reference evidence="1" key="1">
    <citation type="journal article" date="2022" name="Int. J. Mol. Sci.">
        <title>Draft Genome of Tanacetum Coccineum: Genomic Comparison of Closely Related Tanacetum-Family Plants.</title>
        <authorList>
            <person name="Yamashiro T."/>
            <person name="Shiraishi A."/>
            <person name="Nakayama K."/>
            <person name="Satake H."/>
        </authorList>
    </citation>
    <scope>NUCLEOTIDE SEQUENCE</scope>
</reference>
<proteinExistence type="predicted"/>
<dbReference type="Proteomes" id="UP001151760">
    <property type="component" value="Unassembled WGS sequence"/>
</dbReference>
<accession>A0ABQ4Y3F6</accession>
<gene>
    <name evidence="1" type="ORF">Tco_0704972</name>
</gene>
<dbReference type="EMBL" id="BQNB010010057">
    <property type="protein sequence ID" value="GJS72131.1"/>
    <property type="molecule type" value="Genomic_DNA"/>
</dbReference>
<protein>
    <submittedName>
        <fullName evidence="1">Uncharacterized protein</fullName>
    </submittedName>
</protein>
<sequence length="103" mass="11057">MPYDFEMECKPMAVSKRPSLEIGNNFCNRSFTDVGSCDSALAPNMHAMHESCSSKHMDVMVTESPSTYKQIQKTGTITSHSPCASQCSTAVGKDIGISSGKSS</sequence>
<keyword evidence="2" id="KW-1185">Reference proteome</keyword>
<evidence type="ECO:0000313" key="1">
    <source>
        <dbReference type="EMBL" id="GJS72131.1"/>
    </source>
</evidence>
<name>A0ABQ4Y3F6_9ASTR</name>